<feature type="compositionally biased region" description="Basic residues" evidence="2">
    <location>
        <begin position="228"/>
        <end position="258"/>
    </location>
</feature>
<dbReference type="OrthoDB" id="1922547at2759"/>
<dbReference type="InterPro" id="IPR004883">
    <property type="entry name" value="LOB"/>
</dbReference>
<comment type="similarity">
    <text evidence="1">Belongs to the LOB domain-containing protein family.</text>
</comment>
<dbReference type="Pfam" id="PF03195">
    <property type="entry name" value="LOB"/>
    <property type="match status" value="1"/>
</dbReference>
<dbReference type="PANTHER" id="PTHR31304:SF1">
    <property type="entry name" value="LOB DOMAIN-CONTAINING PROTEIN 39"/>
    <property type="match status" value="1"/>
</dbReference>
<comment type="caution">
    <text evidence="4">The sequence shown here is derived from an EMBL/GenBank/DDBJ whole genome shotgun (WGS) entry which is preliminary data.</text>
</comment>
<feature type="region of interest" description="Disordered" evidence="2">
    <location>
        <begin position="522"/>
        <end position="570"/>
    </location>
</feature>
<evidence type="ECO:0000313" key="4">
    <source>
        <dbReference type="EMBL" id="KAF8698863.1"/>
    </source>
</evidence>
<dbReference type="PANTHER" id="PTHR31304">
    <property type="entry name" value="LOB DOMAIN-CONTAINING PROTEIN 38"/>
    <property type="match status" value="1"/>
</dbReference>
<name>A0A835BPA4_9POAL</name>
<evidence type="ECO:0000256" key="2">
    <source>
        <dbReference type="SAM" id="MobiDB-lite"/>
    </source>
</evidence>
<proteinExistence type="inferred from homology"/>
<protein>
    <recommendedName>
        <fullName evidence="3">LOB domain-containing protein</fullName>
    </recommendedName>
</protein>
<dbReference type="PROSITE" id="PS50891">
    <property type="entry name" value="LOB"/>
    <property type="match status" value="1"/>
</dbReference>
<dbReference type="GO" id="GO:0010468">
    <property type="term" value="P:regulation of gene expression"/>
    <property type="evidence" value="ECO:0007669"/>
    <property type="project" value="TreeGrafter"/>
</dbReference>
<keyword evidence="5" id="KW-1185">Reference proteome</keyword>
<feature type="domain" description="LOB" evidence="3">
    <location>
        <begin position="359"/>
        <end position="465"/>
    </location>
</feature>
<feature type="compositionally biased region" description="Low complexity" evidence="2">
    <location>
        <begin position="211"/>
        <end position="226"/>
    </location>
</feature>
<dbReference type="Proteomes" id="UP000636709">
    <property type="component" value="Unassembled WGS sequence"/>
</dbReference>
<organism evidence="4 5">
    <name type="scientific">Digitaria exilis</name>
    <dbReference type="NCBI Taxonomy" id="1010633"/>
    <lineage>
        <taxon>Eukaryota</taxon>
        <taxon>Viridiplantae</taxon>
        <taxon>Streptophyta</taxon>
        <taxon>Embryophyta</taxon>
        <taxon>Tracheophyta</taxon>
        <taxon>Spermatophyta</taxon>
        <taxon>Magnoliopsida</taxon>
        <taxon>Liliopsida</taxon>
        <taxon>Poales</taxon>
        <taxon>Poaceae</taxon>
        <taxon>PACMAD clade</taxon>
        <taxon>Panicoideae</taxon>
        <taxon>Panicodae</taxon>
        <taxon>Paniceae</taxon>
        <taxon>Anthephorinae</taxon>
        <taxon>Digitaria</taxon>
    </lineage>
</organism>
<reference evidence="4" key="1">
    <citation type="submission" date="2020-07" db="EMBL/GenBank/DDBJ databases">
        <title>Genome sequence and genetic diversity analysis of an under-domesticated orphan crop, white fonio (Digitaria exilis).</title>
        <authorList>
            <person name="Bennetzen J.L."/>
            <person name="Chen S."/>
            <person name="Ma X."/>
            <person name="Wang X."/>
            <person name="Yssel A.E.J."/>
            <person name="Chaluvadi S.R."/>
            <person name="Johnson M."/>
            <person name="Gangashetty P."/>
            <person name="Hamidou F."/>
            <person name="Sanogo M.D."/>
            <person name="Zwaenepoel A."/>
            <person name="Wallace J."/>
            <person name="Van De Peer Y."/>
            <person name="Van Deynze A."/>
        </authorList>
    </citation>
    <scope>NUCLEOTIDE SEQUENCE</scope>
    <source>
        <tissue evidence="4">Leaves</tissue>
    </source>
</reference>
<dbReference type="AlphaFoldDB" id="A0A835BPA4"/>
<gene>
    <name evidence="4" type="ORF">HU200_035124</name>
</gene>
<dbReference type="EMBL" id="JACEFO010001862">
    <property type="protein sequence ID" value="KAF8698863.1"/>
    <property type="molecule type" value="Genomic_DNA"/>
</dbReference>
<sequence length="570" mass="60685">MIPRPSTCTLEEYMAVPSAIYTSDDPMLARARCPFSSAPLLSQRKPAHPAAGRSILAIAKLSHGSRDRNDAGRPASAAIMPRVTPRTSPLPLAFAFAEVLYIVERVGHARSIVSGSHYSFWLFGHVVYSYGREGLLRAPNREDRRHIRSGRASDCDATPGVQAQIGSWKIYAAKKFEVPLARHLVGRARIRGARVQGTLSQTHLGLGGWGSSPTPESTHPSPSGPTRPHGKSKGGKAANRTHHHHHASTYCTRRRAARRVVEPAPLRLGRIGSDGPRTRRRPPPRTPRPWNFLARAYLPPVTAPLFALWEAWLPNQVTNHGWAASFSSTSCLPACVQGCSYAYISPSPAVLSSFRLFPSFLVQATQQRLGCSESCVLRPCLQWIDAADAQGHATVFVAKFFGRAGLLSFISAVPDAQRPALFQSLLYEAAGRTINPVHGAVGLLGTGNWHLCQAAVDTVLRGGAIGPLPELGGGTGSGDLYGPAGAGVGGKRAGGWSTFSTAKRARKAEAASCDLGLCLSPGSPPATGDRRAPLLRPGTPSMSSDESVTTTTTTTGGGGDREPVLLNLFP</sequence>
<evidence type="ECO:0000259" key="3">
    <source>
        <dbReference type="PROSITE" id="PS50891"/>
    </source>
</evidence>
<evidence type="ECO:0000313" key="5">
    <source>
        <dbReference type="Proteomes" id="UP000636709"/>
    </source>
</evidence>
<feature type="region of interest" description="Disordered" evidence="2">
    <location>
        <begin position="202"/>
        <end position="287"/>
    </location>
</feature>
<evidence type="ECO:0000256" key="1">
    <source>
        <dbReference type="ARBA" id="ARBA00005474"/>
    </source>
</evidence>
<accession>A0A835BPA4</accession>